<sequence>MAFALSRVLPTCTALAVAATLALAGPAAAQAPALESQRQAVFAQLLAAPADRALMLQYARLSVQLRDFEAAAATLERFVDLEPRNVGARIELAIAYFALGAYDVAAYHLAAAEASGALTPEQAAQVARYRDETAERDAPQQLQGFVALGRGWTREADLQGGFGSAALEWRIDLGDRHATQWVTALSYAAYLPGEQTFSQREVTRLRSGPEFRLAGDAYGPRLQPYVELTWLREDSVFFTDGYDSVAIGLAYQNPIDARWTVYADLQAGEADPVNSFSQGFRFHDARLGAGYRPSRDTRIRATLGWRQEDFDFGLVETTHSLRIEAQHSFDIGGGALRGALPRNWEVGAFVQRAVVEEDFGFFTSETTDTLYGGALRAYVTEAVFLDLRGGRMERDFGFGFVQTETFYGVQIGWEF</sequence>
<accession>A0A7X6H1J9</accession>
<feature type="signal peptide" evidence="1">
    <location>
        <begin position="1"/>
        <end position="29"/>
    </location>
</feature>
<dbReference type="Gene3D" id="1.25.40.10">
    <property type="entry name" value="Tetratricopeptide repeat domain"/>
    <property type="match status" value="1"/>
</dbReference>
<organism evidence="2 3">
    <name type="scientific">Roseicyclus persicicus</name>
    <dbReference type="NCBI Taxonomy" id="2650661"/>
    <lineage>
        <taxon>Bacteria</taxon>
        <taxon>Pseudomonadati</taxon>
        <taxon>Pseudomonadota</taxon>
        <taxon>Alphaproteobacteria</taxon>
        <taxon>Rhodobacterales</taxon>
        <taxon>Roseobacteraceae</taxon>
        <taxon>Roseicyclus</taxon>
    </lineage>
</organism>
<feature type="chain" id="PRO_5031054672" description="Tetratricopeptide repeat protein" evidence="1">
    <location>
        <begin position="30"/>
        <end position="415"/>
    </location>
</feature>
<dbReference type="AlphaFoldDB" id="A0A7X6H1J9"/>
<protein>
    <recommendedName>
        <fullName evidence="4">Tetratricopeptide repeat protein</fullName>
    </recommendedName>
</protein>
<dbReference type="InterPro" id="IPR011990">
    <property type="entry name" value="TPR-like_helical_dom_sf"/>
</dbReference>
<dbReference type="EMBL" id="JAAZQQ010000007">
    <property type="protein sequence ID" value="NKX46341.1"/>
    <property type="molecule type" value="Genomic_DNA"/>
</dbReference>
<comment type="caution">
    <text evidence="2">The sequence shown here is derived from an EMBL/GenBank/DDBJ whole genome shotgun (WGS) entry which is preliminary data.</text>
</comment>
<evidence type="ECO:0000313" key="3">
    <source>
        <dbReference type="Proteomes" id="UP000526408"/>
    </source>
</evidence>
<evidence type="ECO:0000313" key="2">
    <source>
        <dbReference type="EMBL" id="NKX46341.1"/>
    </source>
</evidence>
<reference evidence="2 3" key="1">
    <citation type="submission" date="2020-04" db="EMBL/GenBank/DDBJ databases">
        <authorList>
            <person name="Yoon J."/>
        </authorList>
    </citation>
    <scope>NUCLEOTIDE SEQUENCE [LARGE SCALE GENOMIC DNA]</scope>
    <source>
        <strain evidence="2 3">KMU-115</strain>
    </source>
</reference>
<evidence type="ECO:0000256" key="1">
    <source>
        <dbReference type="SAM" id="SignalP"/>
    </source>
</evidence>
<dbReference type="SUPFAM" id="SSF48452">
    <property type="entry name" value="TPR-like"/>
    <property type="match status" value="1"/>
</dbReference>
<proteinExistence type="predicted"/>
<keyword evidence="3" id="KW-1185">Reference proteome</keyword>
<gene>
    <name evidence="2" type="ORF">HCU73_17240</name>
</gene>
<dbReference type="RefSeq" id="WP_168624732.1">
    <property type="nucleotide sequence ID" value="NZ_JAAZQQ010000007.1"/>
</dbReference>
<dbReference type="Proteomes" id="UP000526408">
    <property type="component" value="Unassembled WGS sequence"/>
</dbReference>
<evidence type="ECO:0008006" key="4">
    <source>
        <dbReference type="Google" id="ProtNLM"/>
    </source>
</evidence>
<name>A0A7X6H1J9_9RHOB</name>
<keyword evidence="1" id="KW-0732">Signal</keyword>